<evidence type="ECO:0000256" key="3">
    <source>
        <dbReference type="ARBA" id="ARBA00022679"/>
    </source>
</evidence>
<feature type="compositionally biased region" description="Low complexity" evidence="4">
    <location>
        <begin position="87"/>
        <end position="102"/>
    </location>
</feature>
<evidence type="ECO:0000256" key="2">
    <source>
        <dbReference type="ARBA" id="ARBA00022676"/>
    </source>
</evidence>
<gene>
    <name evidence="5" type="ORF">N7456_011671</name>
</gene>
<dbReference type="GO" id="GO:0016757">
    <property type="term" value="F:glycosyltransferase activity"/>
    <property type="evidence" value="ECO:0007669"/>
    <property type="project" value="UniProtKB-KW"/>
</dbReference>
<dbReference type="GO" id="GO:0000139">
    <property type="term" value="C:Golgi membrane"/>
    <property type="evidence" value="ECO:0007669"/>
    <property type="project" value="TreeGrafter"/>
</dbReference>
<dbReference type="InterPro" id="IPR029044">
    <property type="entry name" value="Nucleotide-diphossugar_trans"/>
</dbReference>
<keyword evidence="2" id="KW-0328">Glycosyltransferase</keyword>
<keyword evidence="6" id="KW-1185">Reference proteome</keyword>
<reference evidence="5" key="2">
    <citation type="journal article" date="2023" name="IMA Fungus">
        <title>Comparative genomic study of the Penicillium genus elucidates a diverse pangenome and 15 lateral gene transfer events.</title>
        <authorList>
            <person name="Petersen C."/>
            <person name="Sorensen T."/>
            <person name="Nielsen M.R."/>
            <person name="Sondergaard T.E."/>
            <person name="Sorensen J.L."/>
            <person name="Fitzpatrick D.A."/>
            <person name="Frisvad J.C."/>
            <person name="Nielsen K.L."/>
        </authorList>
    </citation>
    <scope>NUCLEOTIDE SEQUENCE</scope>
    <source>
        <strain evidence="5">IBT 30069</strain>
    </source>
</reference>
<feature type="region of interest" description="Disordered" evidence="4">
    <location>
        <begin position="64"/>
        <end position="102"/>
    </location>
</feature>
<evidence type="ECO:0000313" key="6">
    <source>
        <dbReference type="Proteomes" id="UP001149165"/>
    </source>
</evidence>
<name>A0A9W9EUF8_9EURO</name>
<comment type="similarity">
    <text evidence="1">Belongs to the glycosyltransferase 34 family.</text>
</comment>
<comment type="caution">
    <text evidence="5">The sequence shown here is derived from an EMBL/GenBank/DDBJ whole genome shotgun (WGS) entry which is preliminary data.</text>
</comment>
<protein>
    <recommendedName>
        <fullName evidence="7">Nucleotide-diphospho-sugar transferase domain-containing protein</fullName>
    </recommendedName>
</protein>
<dbReference type="Proteomes" id="UP001149165">
    <property type="component" value="Unassembled WGS sequence"/>
</dbReference>
<dbReference type="Pfam" id="PF05637">
    <property type="entry name" value="Glyco_transf_34"/>
    <property type="match status" value="1"/>
</dbReference>
<feature type="compositionally biased region" description="Polar residues" evidence="4">
    <location>
        <begin position="64"/>
        <end position="86"/>
    </location>
</feature>
<dbReference type="AlphaFoldDB" id="A0A9W9EUF8"/>
<evidence type="ECO:0000256" key="4">
    <source>
        <dbReference type="SAM" id="MobiDB-lite"/>
    </source>
</evidence>
<dbReference type="EMBL" id="JAPQKH010000007">
    <property type="protein sequence ID" value="KAJ5088055.1"/>
    <property type="molecule type" value="Genomic_DNA"/>
</dbReference>
<dbReference type="PANTHER" id="PTHR31306">
    <property type="entry name" value="ALPHA-1,6-MANNOSYLTRANSFERASE MNN11-RELATED"/>
    <property type="match status" value="1"/>
</dbReference>
<dbReference type="GO" id="GO:0006487">
    <property type="term" value="P:protein N-linked glycosylation"/>
    <property type="evidence" value="ECO:0007669"/>
    <property type="project" value="TreeGrafter"/>
</dbReference>
<evidence type="ECO:0000313" key="5">
    <source>
        <dbReference type="EMBL" id="KAJ5088055.1"/>
    </source>
</evidence>
<dbReference type="InterPro" id="IPR008630">
    <property type="entry name" value="Glyco_trans_34"/>
</dbReference>
<accession>A0A9W9EUF8</accession>
<evidence type="ECO:0008006" key="7">
    <source>
        <dbReference type="Google" id="ProtNLM"/>
    </source>
</evidence>
<dbReference type="SUPFAM" id="SSF53448">
    <property type="entry name" value="Nucleotide-diphospho-sugar transferases"/>
    <property type="match status" value="1"/>
</dbReference>
<dbReference type="Gene3D" id="3.90.550.10">
    <property type="entry name" value="Spore Coat Polysaccharide Biosynthesis Protein SpsA, Chain A"/>
    <property type="match status" value="1"/>
</dbReference>
<dbReference type="OrthoDB" id="3763672at2759"/>
<organism evidence="5 6">
    <name type="scientific">Penicillium angulare</name>
    <dbReference type="NCBI Taxonomy" id="116970"/>
    <lineage>
        <taxon>Eukaryota</taxon>
        <taxon>Fungi</taxon>
        <taxon>Dikarya</taxon>
        <taxon>Ascomycota</taxon>
        <taxon>Pezizomycotina</taxon>
        <taxon>Eurotiomycetes</taxon>
        <taxon>Eurotiomycetidae</taxon>
        <taxon>Eurotiales</taxon>
        <taxon>Aspergillaceae</taxon>
        <taxon>Penicillium</taxon>
    </lineage>
</organism>
<sequence>MPASSRTYGWPRRKSLLISAALVITSILLLLVFRDSVHSTASSSFDSVTSFEFLHNKPNSEASAYSTPSLTHLPSESQTAKTSSLNPFSSAPGPSSGPFSSSHSSSSITTLLDLPLGIFELIKPHIHSITAETFTSRTGKTYNISSTPKFTKPLRKNVLILDVESRDLGGPGGLLDEATLTTDTLEGLTFGRLNHYMFAKLHGYDYKLVQLPDDPTLHGTWHKVPAMREAIKKYDWVVFMDGDAIFTHLHLPIEWLFNRWGITEDITLALAEDPERFTNMVKGDPNLNTGVIVAHQTPHSEELFEAWMSCPDEKRYEGCGVWRKKHTHEQAVLNEYLRYDYPDEIKILSCTEANRYPGSGDCEGEFISHYWPFKDMIPGGVKEAMAQYFWPSLQKAYSQDRADVIVQMDGENVRVGQVETQAEPEAQGQGDAELS</sequence>
<evidence type="ECO:0000256" key="1">
    <source>
        <dbReference type="ARBA" id="ARBA00005664"/>
    </source>
</evidence>
<reference evidence="5" key="1">
    <citation type="submission" date="2022-11" db="EMBL/GenBank/DDBJ databases">
        <authorList>
            <person name="Petersen C."/>
        </authorList>
    </citation>
    <scope>NUCLEOTIDE SEQUENCE</scope>
    <source>
        <strain evidence="5">IBT 30069</strain>
    </source>
</reference>
<dbReference type="PANTHER" id="PTHR31306:SF3">
    <property type="entry name" value="NUCLEOTIDE-DIPHOSPHO-SUGAR TRANSFERASE DOMAIN-CONTAINING PROTEIN"/>
    <property type="match status" value="1"/>
</dbReference>
<keyword evidence="3" id="KW-0808">Transferase</keyword>
<proteinExistence type="inferred from homology"/>